<accession>A0ABQ3KYC1</accession>
<proteinExistence type="predicted"/>
<dbReference type="EMBL" id="BNAO01000004">
    <property type="protein sequence ID" value="GHG69794.1"/>
    <property type="molecule type" value="Genomic_DNA"/>
</dbReference>
<sequence length="71" mass="7832">MLISGQAFIFLWADLIVPVCVKNGKKDVWASNNSGIRPRISLKLTAIFGAWYFAKAVVKTNECLLHLGLIA</sequence>
<evidence type="ECO:0000313" key="2">
    <source>
        <dbReference type="Proteomes" id="UP000659697"/>
    </source>
</evidence>
<gene>
    <name evidence="1" type="ORF">GCM10010919_19970</name>
</gene>
<keyword evidence="2" id="KW-1185">Reference proteome</keyword>
<dbReference type="Proteomes" id="UP000659697">
    <property type="component" value="Unassembled WGS sequence"/>
</dbReference>
<name>A0ABQ3KYC1_9ALTE</name>
<comment type="caution">
    <text evidence="1">The sequence shown here is derived from an EMBL/GenBank/DDBJ whole genome shotgun (WGS) entry which is preliminary data.</text>
</comment>
<protein>
    <submittedName>
        <fullName evidence="1">Uncharacterized protein</fullName>
    </submittedName>
</protein>
<organism evidence="1 2">
    <name type="scientific">Alishewanella longhuensis</name>
    <dbReference type="NCBI Taxonomy" id="1091037"/>
    <lineage>
        <taxon>Bacteria</taxon>
        <taxon>Pseudomonadati</taxon>
        <taxon>Pseudomonadota</taxon>
        <taxon>Gammaproteobacteria</taxon>
        <taxon>Alteromonadales</taxon>
        <taxon>Alteromonadaceae</taxon>
        <taxon>Alishewanella</taxon>
    </lineage>
</organism>
<reference evidence="2" key="1">
    <citation type="journal article" date="2019" name="Int. J. Syst. Evol. Microbiol.">
        <title>The Global Catalogue of Microorganisms (GCM) 10K type strain sequencing project: providing services to taxonomists for standard genome sequencing and annotation.</title>
        <authorList>
            <consortium name="The Broad Institute Genomics Platform"/>
            <consortium name="The Broad Institute Genome Sequencing Center for Infectious Disease"/>
            <person name="Wu L."/>
            <person name="Ma J."/>
        </authorList>
    </citation>
    <scope>NUCLEOTIDE SEQUENCE [LARGE SCALE GENOMIC DNA]</scope>
    <source>
        <strain evidence="2">CGMCC 1.7003</strain>
    </source>
</reference>
<evidence type="ECO:0000313" key="1">
    <source>
        <dbReference type="EMBL" id="GHG69794.1"/>
    </source>
</evidence>